<keyword evidence="2" id="KW-1185">Reference proteome</keyword>
<gene>
    <name evidence="1" type="ORF">ThesiDRAFT1_1485</name>
</gene>
<sequence>MEYSPYNLMNFESEFALLPHLIHSKKTIEHIKKLFLEKNSVIADGYGHKVYRCPKCDEFYGRFFIHLDYDGGCFEVKYRCPKCKVVLHPIDCDVVEVDGGEQKAINLENYPCPKCGKYSRKRSF</sequence>
<dbReference type="PATRIC" id="fig|880478.3.peg.2692"/>
<name>I9AEJ1_9THEO</name>
<organism evidence="1 2">
    <name type="scientific">Thermoanaerobacter siderophilus SR4</name>
    <dbReference type="NCBI Taxonomy" id="880478"/>
    <lineage>
        <taxon>Bacteria</taxon>
        <taxon>Bacillati</taxon>
        <taxon>Bacillota</taxon>
        <taxon>Clostridia</taxon>
        <taxon>Thermoanaerobacterales</taxon>
        <taxon>Thermoanaerobacteraceae</taxon>
        <taxon>Thermoanaerobacter</taxon>
    </lineage>
</organism>
<dbReference type="AlphaFoldDB" id="I9AEJ1"/>
<evidence type="ECO:0000313" key="1">
    <source>
        <dbReference type="EMBL" id="EIW00422.1"/>
    </source>
</evidence>
<reference evidence="1 2" key="1">
    <citation type="submission" date="2012-02" db="EMBL/GenBank/DDBJ databases">
        <title>Improved High-Quality Draft sequence of Thermoanaerobacter siderophilus SR4.</title>
        <authorList>
            <consortium name="US DOE Joint Genome Institute"/>
            <person name="Lucas S."/>
            <person name="Han J."/>
            <person name="Lapidus A."/>
            <person name="Cheng J.-F."/>
            <person name="Goodwin L."/>
            <person name="Pitluck S."/>
            <person name="Peters L."/>
            <person name="Detter J.C."/>
            <person name="Han C."/>
            <person name="Tapia R."/>
            <person name="Land M."/>
            <person name="Hauser L."/>
            <person name="Kyrpides N."/>
            <person name="Ivanova N."/>
            <person name="Pagani I."/>
            <person name="Hemme C."/>
            <person name="Woyke T."/>
        </authorList>
    </citation>
    <scope>NUCLEOTIDE SEQUENCE [LARGE SCALE GENOMIC DNA]</scope>
    <source>
        <strain evidence="1 2">SR4</strain>
    </source>
</reference>
<dbReference type="Proteomes" id="UP000005110">
    <property type="component" value="Chromosome"/>
</dbReference>
<dbReference type="RefSeq" id="WP_006569956.1">
    <property type="nucleotide sequence ID" value="NZ_CM001486.1"/>
</dbReference>
<accession>I9AEJ1</accession>
<dbReference type="EMBL" id="CM001486">
    <property type="protein sequence ID" value="EIW00422.1"/>
    <property type="molecule type" value="Genomic_DNA"/>
</dbReference>
<proteinExistence type="predicted"/>
<dbReference type="HOGENOM" id="CLU_2002836_0_0_9"/>
<evidence type="ECO:0000313" key="2">
    <source>
        <dbReference type="Proteomes" id="UP000005110"/>
    </source>
</evidence>
<protein>
    <submittedName>
        <fullName evidence="1">Uncharacterized protein</fullName>
    </submittedName>
</protein>